<proteinExistence type="predicted"/>
<dbReference type="EMBL" id="PFMD01000020">
    <property type="protein sequence ID" value="PIY97043.1"/>
    <property type="molecule type" value="Genomic_DNA"/>
</dbReference>
<gene>
    <name evidence="1" type="ORF">COY66_01575</name>
</gene>
<accession>A0A2M7RJV1</accession>
<protein>
    <submittedName>
        <fullName evidence="1">Uncharacterized protein</fullName>
    </submittedName>
</protein>
<comment type="caution">
    <text evidence="1">The sequence shown here is derived from an EMBL/GenBank/DDBJ whole genome shotgun (WGS) entry which is preliminary data.</text>
</comment>
<reference evidence="1 2" key="1">
    <citation type="submission" date="2017-09" db="EMBL/GenBank/DDBJ databases">
        <title>Depth-based differentiation of microbial function through sediment-hosted aquifers and enrichment of novel symbionts in the deep terrestrial subsurface.</title>
        <authorList>
            <person name="Probst A.J."/>
            <person name="Ladd B."/>
            <person name="Jarett J.K."/>
            <person name="Geller-Mcgrath D.E."/>
            <person name="Sieber C.M."/>
            <person name="Emerson J.B."/>
            <person name="Anantharaman K."/>
            <person name="Thomas B.C."/>
            <person name="Malmstrom R."/>
            <person name="Stieglmeier M."/>
            <person name="Klingl A."/>
            <person name="Woyke T."/>
            <person name="Ryan C.M."/>
            <person name="Banfield J.F."/>
        </authorList>
    </citation>
    <scope>NUCLEOTIDE SEQUENCE [LARGE SCALE GENOMIC DNA]</scope>
    <source>
        <strain evidence="1">CG_4_10_14_0_8_um_filter_42_10</strain>
    </source>
</reference>
<name>A0A2M7RJV1_9BACT</name>
<evidence type="ECO:0000313" key="2">
    <source>
        <dbReference type="Proteomes" id="UP000230779"/>
    </source>
</evidence>
<feature type="non-terminal residue" evidence="1">
    <location>
        <position position="1"/>
    </location>
</feature>
<organism evidence="1 2">
    <name type="scientific">Candidatus Kerfeldbacteria bacterium CG_4_10_14_0_8_um_filter_42_10</name>
    <dbReference type="NCBI Taxonomy" id="2014248"/>
    <lineage>
        <taxon>Bacteria</taxon>
        <taxon>Candidatus Kerfeldiibacteriota</taxon>
    </lineage>
</organism>
<dbReference type="AlphaFoldDB" id="A0A2M7RJV1"/>
<dbReference type="Proteomes" id="UP000230779">
    <property type="component" value="Unassembled WGS sequence"/>
</dbReference>
<evidence type="ECO:0000313" key="1">
    <source>
        <dbReference type="EMBL" id="PIY97043.1"/>
    </source>
</evidence>
<sequence>NMAGTINGKLTLSARAPDLKTFTDQYIVFQNAKDFVESVEINSVASEVKEGSPETTVSFQVSLSVKPEVFYKNNNSQ</sequence>